<protein>
    <submittedName>
        <fullName evidence="11">Glycosyltransferase involved in cell wall biosynthesis</fullName>
    </submittedName>
</protein>
<evidence type="ECO:0000256" key="8">
    <source>
        <dbReference type="ARBA" id="ARBA00038152"/>
    </source>
</evidence>
<dbReference type="InterPro" id="IPR050256">
    <property type="entry name" value="Glycosyltransferase_2"/>
</dbReference>
<evidence type="ECO:0000313" key="12">
    <source>
        <dbReference type="Proteomes" id="UP000295129"/>
    </source>
</evidence>
<evidence type="ECO:0000256" key="9">
    <source>
        <dbReference type="SAM" id="Phobius"/>
    </source>
</evidence>
<evidence type="ECO:0000256" key="6">
    <source>
        <dbReference type="ARBA" id="ARBA00022989"/>
    </source>
</evidence>
<dbReference type="Pfam" id="PF00535">
    <property type="entry name" value="Glycos_transf_2"/>
    <property type="match status" value="1"/>
</dbReference>
<evidence type="ECO:0000313" key="11">
    <source>
        <dbReference type="EMBL" id="TDN53680.1"/>
    </source>
</evidence>
<keyword evidence="12" id="KW-1185">Reference proteome</keyword>
<dbReference type="PANTHER" id="PTHR48090:SF8">
    <property type="entry name" value="GLYCOSYLTRANSFERASE CSBB-RELATED"/>
    <property type="match status" value="1"/>
</dbReference>
<dbReference type="InterPro" id="IPR029044">
    <property type="entry name" value="Nucleotide-diphossugar_trans"/>
</dbReference>
<keyword evidence="7 9" id="KW-0472">Membrane</keyword>
<dbReference type="InterPro" id="IPR001173">
    <property type="entry name" value="Glyco_trans_2-like"/>
</dbReference>
<keyword evidence="3" id="KW-0328">Glycosyltransferase</keyword>
<comment type="subcellular location">
    <subcellularLocation>
        <location evidence="1">Cell membrane</location>
        <topology evidence="1">Multi-pass membrane protein</topology>
    </subcellularLocation>
</comment>
<keyword evidence="6 9" id="KW-1133">Transmembrane helix</keyword>
<evidence type="ECO:0000259" key="10">
    <source>
        <dbReference type="Pfam" id="PF00535"/>
    </source>
</evidence>
<keyword evidence="5 9" id="KW-0812">Transmembrane</keyword>
<dbReference type="AlphaFoldDB" id="A0A4R6E6X9"/>
<evidence type="ECO:0000256" key="7">
    <source>
        <dbReference type="ARBA" id="ARBA00023136"/>
    </source>
</evidence>
<dbReference type="EMBL" id="SNVV01000004">
    <property type="protein sequence ID" value="TDN53680.1"/>
    <property type="molecule type" value="Genomic_DNA"/>
</dbReference>
<dbReference type="SUPFAM" id="SSF53448">
    <property type="entry name" value="Nucleotide-diphospho-sugar transferases"/>
    <property type="match status" value="1"/>
</dbReference>
<evidence type="ECO:0000256" key="4">
    <source>
        <dbReference type="ARBA" id="ARBA00022679"/>
    </source>
</evidence>
<keyword evidence="2" id="KW-1003">Cell membrane</keyword>
<dbReference type="GO" id="GO:0016757">
    <property type="term" value="F:glycosyltransferase activity"/>
    <property type="evidence" value="ECO:0007669"/>
    <property type="project" value="UniProtKB-KW"/>
</dbReference>
<dbReference type="CDD" id="cd04187">
    <property type="entry name" value="DPM1_like_bac"/>
    <property type="match status" value="1"/>
</dbReference>
<dbReference type="FunFam" id="3.90.550.10:FF:000079">
    <property type="entry name" value="Probable glycosyl transferase"/>
    <property type="match status" value="1"/>
</dbReference>
<evidence type="ECO:0000256" key="3">
    <source>
        <dbReference type="ARBA" id="ARBA00022676"/>
    </source>
</evidence>
<reference evidence="11 12" key="1">
    <citation type="submission" date="2019-03" db="EMBL/GenBank/DDBJ databases">
        <title>Genomic Encyclopedia of Type Strains, Phase IV (KMG-IV): sequencing the most valuable type-strain genomes for metagenomic binning, comparative biology and taxonomic classification.</title>
        <authorList>
            <person name="Goeker M."/>
        </authorList>
    </citation>
    <scope>NUCLEOTIDE SEQUENCE [LARGE SCALE GENOMIC DNA]</scope>
    <source>
        <strain evidence="11 12">DSM 12121</strain>
    </source>
</reference>
<accession>A0A4R6E6X9</accession>
<sequence length="343" mass="38013">MEEFRETATVSRPDLHQTLAAAATPTQPAVPAMSVVVPLYNESGSLNLLHERLCGVLDALPLARREIVFVDDGSRDTTFAEVAALCLRDPTIKAIRFARNFGKEAAMAAGLRAATGDVIVLMDGDLQHPPELIPEMLERWHKGARMVTAVRRSRDTDPWLRRKLSQAFYGLFRRVSEVALTEGGGDYRLFDRTVVDAINSLPERTRFMKGITSWVGFRHEQVDFEPAERAAGASAWSMWRLGRYALDGLSAFSTLPLRVWSLIGLGMAALSGAYGGWLVLRTMIWGVDVPGYASIMVAVLFMSGIQLISLGVLGEYVGRIFTEVKARPLYLVAERLGFEEPRR</sequence>
<dbReference type="GO" id="GO:0005886">
    <property type="term" value="C:plasma membrane"/>
    <property type="evidence" value="ECO:0007669"/>
    <property type="project" value="UniProtKB-SubCell"/>
</dbReference>
<comment type="caution">
    <text evidence="11">The sequence shown here is derived from an EMBL/GenBank/DDBJ whole genome shotgun (WGS) entry which is preliminary data.</text>
</comment>
<evidence type="ECO:0000256" key="2">
    <source>
        <dbReference type="ARBA" id="ARBA00022475"/>
    </source>
</evidence>
<feature type="transmembrane region" description="Helical" evidence="9">
    <location>
        <begin position="292"/>
        <end position="317"/>
    </location>
</feature>
<proteinExistence type="inferred from homology"/>
<dbReference type="PANTHER" id="PTHR48090">
    <property type="entry name" value="UNDECAPRENYL-PHOSPHATE 4-DEOXY-4-FORMAMIDO-L-ARABINOSE TRANSFERASE-RELATED"/>
    <property type="match status" value="1"/>
</dbReference>
<name>A0A4R6E6X9_9RHOO</name>
<feature type="domain" description="Glycosyltransferase 2-like" evidence="10">
    <location>
        <begin position="34"/>
        <end position="192"/>
    </location>
</feature>
<feature type="transmembrane region" description="Helical" evidence="9">
    <location>
        <begin position="259"/>
        <end position="280"/>
    </location>
</feature>
<evidence type="ECO:0000256" key="5">
    <source>
        <dbReference type="ARBA" id="ARBA00022692"/>
    </source>
</evidence>
<comment type="similarity">
    <text evidence="8">Belongs to the glycosyltransferase 2 family. GtrB subfamily.</text>
</comment>
<organism evidence="11 12">
    <name type="scientific">Azoarcus indigens</name>
    <dbReference type="NCBI Taxonomy" id="29545"/>
    <lineage>
        <taxon>Bacteria</taxon>
        <taxon>Pseudomonadati</taxon>
        <taxon>Pseudomonadota</taxon>
        <taxon>Betaproteobacteria</taxon>
        <taxon>Rhodocyclales</taxon>
        <taxon>Zoogloeaceae</taxon>
        <taxon>Azoarcus</taxon>
    </lineage>
</organism>
<dbReference type="Proteomes" id="UP000295129">
    <property type="component" value="Unassembled WGS sequence"/>
</dbReference>
<gene>
    <name evidence="11" type="ORF">C7389_10432</name>
</gene>
<evidence type="ECO:0000256" key="1">
    <source>
        <dbReference type="ARBA" id="ARBA00004651"/>
    </source>
</evidence>
<keyword evidence="4 11" id="KW-0808">Transferase</keyword>
<dbReference type="Gene3D" id="3.90.550.10">
    <property type="entry name" value="Spore Coat Polysaccharide Biosynthesis Protein SpsA, Chain A"/>
    <property type="match status" value="1"/>
</dbReference>